<feature type="region of interest" description="Disordered" evidence="1">
    <location>
        <begin position="47"/>
        <end position="69"/>
    </location>
</feature>
<protein>
    <submittedName>
        <fullName evidence="2">Uncharacterized protein</fullName>
    </submittedName>
</protein>
<keyword evidence="3" id="KW-1185">Reference proteome</keyword>
<evidence type="ECO:0000256" key="1">
    <source>
        <dbReference type="SAM" id="MobiDB-lite"/>
    </source>
</evidence>
<name>A0ABP7NI81_9BACT</name>
<comment type="caution">
    <text evidence="2">The sequence shown here is derived from an EMBL/GenBank/DDBJ whole genome shotgun (WGS) entry which is preliminary data.</text>
</comment>
<evidence type="ECO:0000313" key="3">
    <source>
        <dbReference type="Proteomes" id="UP001499909"/>
    </source>
</evidence>
<feature type="region of interest" description="Disordered" evidence="1">
    <location>
        <begin position="1"/>
        <end position="21"/>
    </location>
</feature>
<accession>A0ABP7NI81</accession>
<gene>
    <name evidence="2" type="ORF">GCM10022406_31900</name>
</gene>
<proteinExistence type="predicted"/>
<dbReference type="Proteomes" id="UP001499909">
    <property type="component" value="Unassembled WGS sequence"/>
</dbReference>
<dbReference type="EMBL" id="BAABDH010000103">
    <property type="protein sequence ID" value="GAA3947726.1"/>
    <property type="molecule type" value="Genomic_DNA"/>
</dbReference>
<feature type="compositionally biased region" description="Basic and acidic residues" evidence="1">
    <location>
        <begin position="60"/>
        <end position="69"/>
    </location>
</feature>
<sequence length="69" mass="7767">MGNDRPGRRVSLPDEGAGEGQLTHDELIGRGLELLFHVEVAAQAGYDEEKEDGQQNFQEQFHKANDWDD</sequence>
<evidence type="ECO:0000313" key="2">
    <source>
        <dbReference type="EMBL" id="GAA3947726.1"/>
    </source>
</evidence>
<reference evidence="3" key="1">
    <citation type="journal article" date="2019" name="Int. J. Syst. Evol. Microbiol.">
        <title>The Global Catalogue of Microorganisms (GCM) 10K type strain sequencing project: providing services to taxonomists for standard genome sequencing and annotation.</title>
        <authorList>
            <consortium name="The Broad Institute Genomics Platform"/>
            <consortium name="The Broad Institute Genome Sequencing Center for Infectious Disease"/>
            <person name="Wu L."/>
            <person name="Ma J."/>
        </authorList>
    </citation>
    <scope>NUCLEOTIDE SEQUENCE [LARGE SCALE GENOMIC DNA]</scope>
    <source>
        <strain evidence="3">JCM 17214</strain>
    </source>
</reference>
<organism evidence="2 3">
    <name type="scientific">Hymenobacter algoricola</name>
    <dbReference type="NCBI Taxonomy" id="486267"/>
    <lineage>
        <taxon>Bacteria</taxon>
        <taxon>Pseudomonadati</taxon>
        <taxon>Bacteroidota</taxon>
        <taxon>Cytophagia</taxon>
        <taxon>Cytophagales</taxon>
        <taxon>Hymenobacteraceae</taxon>
        <taxon>Hymenobacter</taxon>
    </lineage>
</organism>